<evidence type="ECO:0000313" key="1">
    <source>
        <dbReference type="EMBL" id="KAF0547175.1"/>
    </source>
</evidence>
<dbReference type="Proteomes" id="UP000439903">
    <property type="component" value="Unassembled WGS sequence"/>
</dbReference>
<organism evidence="1 2">
    <name type="scientific">Gigaspora margarita</name>
    <dbReference type="NCBI Taxonomy" id="4874"/>
    <lineage>
        <taxon>Eukaryota</taxon>
        <taxon>Fungi</taxon>
        <taxon>Fungi incertae sedis</taxon>
        <taxon>Mucoromycota</taxon>
        <taxon>Glomeromycotina</taxon>
        <taxon>Glomeromycetes</taxon>
        <taxon>Diversisporales</taxon>
        <taxon>Gigasporaceae</taxon>
        <taxon>Gigaspora</taxon>
    </lineage>
</organism>
<dbReference type="EMBL" id="WTPW01000107">
    <property type="protein sequence ID" value="KAF0547175.1"/>
    <property type="molecule type" value="Genomic_DNA"/>
</dbReference>
<keyword evidence="2" id="KW-1185">Reference proteome</keyword>
<dbReference type="SUPFAM" id="SSF52047">
    <property type="entry name" value="RNI-like"/>
    <property type="match status" value="1"/>
</dbReference>
<name>A0A8H4AZB4_GIGMA</name>
<gene>
    <name evidence="1" type="ORF">F8M41_000745</name>
</gene>
<protein>
    <submittedName>
        <fullName evidence="1">Uncharacterized protein</fullName>
    </submittedName>
</protein>
<accession>A0A8H4AZB4</accession>
<dbReference type="AlphaFoldDB" id="A0A8H4AZB4"/>
<dbReference type="InterPro" id="IPR032675">
    <property type="entry name" value="LRR_dom_sf"/>
</dbReference>
<reference evidence="1 2" key="1">
    <citation type="journal article" date="2019" name="Environ. Microbiol.">
        <title>At the nexus of three kingdoms: the genome of the mycorrhizal fungus Gigaspora margarita provides insights into plant, endobacterial and fungal interactions.</title>
        <authorList>
            <person name="Venice F."/>
            <person name="Ghignone S."/>
            <person name="Salvioli di Fossalunga A."/>
            <person name="Amselem J."/>
            <person name="Novero M."/>
            <person name="Xianan X."/>
            <person name="Sedzielewska Toro K."/>
            <person name="Morin E."/>
            <person name="Lipzen A."/>
            <person name="Grigoriev I.V."/>
            <person name="Henrissat B."/>
            <person name="Martin F.M."/>
            <person name="Bonfante P."/>
        </authorList>
    </citation>
    <scope>NUCLEOTIDE SEQUENCE [LARGE SCALE GENOMIC DNA]</scope>
    <source>
        <strain evidence="1 2">BEG34</strain>
    </source>
</reference>
<sequence length="357" mass="41560">MNFIINLVYNIFKLFIESGATLHKLVLYFPIFTEIKPEIINSLEQNAQFFSQLQDLTIDIKTFLGIKNTTNLLKVLIKNATKISTLKLEGFYSNHEPQLFHILIRIIKSQEQLRKFSFVGEKYLTKCYGLISALESQKNSLQEVIIENFDYSAEFEVLKNCKNLETLRVFDYPVLLNTLNCKISTLDIANSKFQIDASTIVQLLEHSGKQLSPYITYLCISKIGFSTQILELICNLQKLQFLTLRCIVDIPEEELKLRVKQFAEILPLTLQYLNLAYNNWLIPYVDILLNNCNVPLNKLFIHRLDNEEKIKALIEFCTRNRTLNYVCVIDGWRFNKIFIKKLAYTALVSYGRILVHC</sequence>
<proteinExistence type="predicted"/>
<dbReference type="Gene3D" id="3.80.10.10">
    <property type="entry name" value="Ribonuclease Inhibitor"/>
    <property type="match status" value="1"/>
</dbReference>
<evidence type="ECO:0000313" key="2">
    <source>
        <dbReference type="Proteomes" id="UP000439903"/>
    </source>
</evidence>
<comment type="caution">
    <text evidence="1">The sequence shown here is derived from an EMBL/GenBank/DDBJ whole genome shotgun (WGS) entry which is preliminary data.</text>
</comment>